<evidence type="ECO:0008006" key="3">
    <source>
        <dbReference type="Google" id="ProtNLM"/>
    </source>
</evidence>
<sequence length="86" mass="9816">MKKIQNFFRQETEFTIFLDDVSTVTINLFDGTGKKILSVIEKLKLSAGKQEIKISQNQISSGIYTAKIYIENLKGKDSKEMEIIIN</sequence>
<gene>
    <name evidence="1" type="ORF">OF897_14260</name>
</gene>
<protein>
    <recommendedName>
        <fullName evidence="3">Secretion system C-terminal sorting domain-containing protein</fullName>
    </recommendedName>
</protein>
<dbReference type="RefSeq" id="WP_267266364.1">
    <property type="nucleotide sequence ID" value="NZ_JAOVZW010000017.1"/>
</dbReference>
<comment type="caution">
    <text evidence="1">The sequence shown here is derived from an EMBL/GenBank/DDBJ whole genome shotgun (WGS) entry which is preliminary data.</text>
</comment>
<name>A0ABT3XSH1_9FLAO</name>
<dbReference type="EMBL" id="JAOVZW010000017">
    <property type="protein sequence ID" value="MCX8525079.1"/>
    <property type="molecule type" value="Genomic_DNA"/>
</dbReference>
<dbReference type="Proteomes" id="UP001073122">
    <property type="component" value="Unassembled WGS sequence"/>
</dbReference>
<reference evidence="1" key="1">
    <citation type="submission" date="2022-10" db="EMBL/GenBank/DDBJ databases">
        <title>Chryseobacterium sp. nov., a novel bacterial species.</title>
        <authorList>
            <person name="Cao Y."/>
        </authorList>
    </citation>
    <scope>NUCLEOTIDE SEQUENCE</scope>
    <source>
        <strain evidence="1">CCTCC AB2015118</strain>
    </source>
</reference>
<organism evidence="1 2">
    <name type="scientific">Chryseobacterium formosus</name>
    <dbReference type="NCBI Taxonomy" id="1537363"/>
    <lineage>
        <taxon>Bacteria</taxon>
        <taxon>Pseudomonadati</taxon>
        <taxon>Bacteroidota</taxon>
        <taxon>Flavobacteriia</taxon>
        <taxon>Flavobacteriales</taxon>
        <taxon>Weeksellaceae</taxon>
        <taxon>Chryseobacterium group</taxon>
        <taxon>Chryseobacterium</taxon>
    </lineage>
</organism>
<accession>A0ABT3XSH1</accession>
<proteinExistence type="predicted"/>
<evidence type="ECO:0000313" key="1">
    <source>
        <dbReference type="EMBL" id="MCX8525079.1"/>
    </source>
</evidence>
<evidence type="ECO:0000313" key="2">
    <source>
        <dbReference type="Proteomes" id="UP001073122"/>
    </source>
</evidence>
<keyword evidence="2" id="KW-1185">Reference proteome</keyword>